<gene>
    <name evidence="14" type="ORF">DCS_02533</name>
</gene>
<dbReference type="Pfam" id="PF13967">
    <property type="entry name" value="RSN1_TM"/>
    <property type="match status" value="1"/>
</dbReference>
<keyword evidence="5 9" id="KW-1133">Transmembrane helix</keyword>
<evidence type="ECO:0000256" key="1">
    <source>
        <dbReference type="ARBA" id="ARBA00004141"/>
    </source>
</evidence>
<evidence type="ECO:0000256" key="6">
    <source>
        <dbReference type="ARBA" id="ARBA00023136"/>
    </source>
</evidence>
<dbReference type="InterPro" id="IPR027815">
    <property type="entry name" value="CSC1/OSCA1-like_cyt"/>
</dbReference>
<dbReference type="FunCoup" id="A0A151GWE5">
    <property type="interactions" value="141"/>
</dbReference>
<feature type="transmembrane region" description="Helical" evidence="9">
    <location>
        <begin position="667"/>
        <end position="685"/>
    </location>
</feature>
<feature type="domain" description="CSC1/OSCA1-like cytosolic" evidence="13">
    <location>
        <begin position="204"/>
        <end position="398"/>
    </location>
</feature>
<dbReference type="InParanoid" id="A0A151GWE5"/>
<feature type="coiled-coil region" evidence="7">
    <location>
        <begin position="242"/>
        <end position="269"/>
    </location>
</feature>
<evidence type="ECO:0000259" key="10">
    <source>
        <dbReference type="Pfam" id="PF02714"/>
    </source>
</evidence>
<feature type="region of interest" description="Disordered" evidence="8">
    <location>
        <begin position="734"/>
        <end position="758"/>
    </location>
</feature>
<dbReference type="AlphaFoldDB" id="A0A151GWE5"/>
<dbReference type="Pfam" id="PF12621">
    <property type="entry name" value="PHM7_ext"/>
    <property type="match status" value="1"/>
</dbReference>
<name>A0A151GWE5_DRECN</name>
<evidence type="ECO:0000256" key="5">
    <source>
        <dbReference type="ARBA" id="ARBA00022989"/>
    </source>
</evidence>
<feature type="transmembrane region" description="Helical" evidence="9">
    <location>
        <begin position="625"/>
        <end position="646"/>
    </location>
</feature>
<accession>A0A151GWE5</accession>
<reference evidence="14 15" key="1">
    <citation type="journal article" date="2016" name="Sci. Rep.">
        <title>Insights into Adaptations to a Near-Obligate Nematode Endoparasitic Lifestyle from the Finished Genome of Drechmeria coniospora.</title>
        <authorList>
            <person name="Zhang L."/>
            <person name="Zhou Z."/>
            <person name="Guo Q."/>
            <person name="Fokkens L."/>
            <person name="Miskei M."/>
            <person name="Pocsi I."/>
            <person name="Zhang W."/>
            <person name="Chen M."/>
            <person name="Wang L."/>
            <person name="Sun Y."/>
            <person name="Donzelli B.G."/>
            <person name="Gibson D.M."/>
            <person name="Nelson D.R."/>
            <person name="Luo J.G."/>
            <person name="Rep M."/>
            <person name="Liu H."/>
            <person name="Yang S."/>
            <person name="Wang J."/>
            <person name="Krasnoff S.B."/>
            <person name="Xu Y."/>
            <person name="Molnar I."/>
            <person name="Lin M."/>
        </authorList>
    </citation>
    <scope>NUCLEOTIDE SEQUENCE [LARGE SCALE GENOMIC DNA]</scope>
    <source>
        <strain evidence="14 15">ARSEF 6962</strain>
    </source>
</reference>
<keyword evidence="6 9" id="KW-0472">Membrane</keyword>
<dbReference type="Proteomes" id="UP000076580">
    <property type="component" value="Chromosome 01"/>
</dbReference>
<feature type="transmembrane region" description="Helical" evidence="9">
    <location>
        <begin position="27"/>
        <end position="50"/>
    </location>
</feature>
<dbReference type="InterPro" id="IPR032880">
    <property type="entry name" value="CSC1/OSCA1-like_N"/>
</dbReference>
<dbReference type="GO" id="GO:0005886">
    <property type="term" value="C:plasma membrane"/>
    <property type="evidence" value="ECO:0007669"/>
    <property type="project" value="TreeGrafter"/>
</dbReference>
<feature type="domain" description="10TM putative phosphate transporter extracellular tail" evidence="11">
    <location>
        <begin position="767"/>
        <end position="861"/>
    </location>
</feature>
<dbReference type="GeneID" id="63715176"/>
<feature type="domain" description="CSC1/OSCA1-like 7TM region" evidence="10">
    <location>
        <begin position="410"/>
        <end position="682"/>
    </location>
</feature>
<keyword evidence="15" id="KW-1185">Reference proteome</keyword>
<feature type="domain" description="CSC1/OSCA1-like N-terminal transmembrane" evidence="12">
    <location>
        <begin position="31"/>
        <end position="181"/>
    </location>
</feature>
<dbReference type="STRING" id="98403.A0A151GWE5"/>
<comment type="caution">
    <text evidence="14">The sequence shown here is derived from an EMBL/GenBank/DDBJ whole genome shotgun (WGS) entry which is preliminary data.</text>
</comment>
<feature type="transmembrane region" description="Helical" evidence="9">
    <location>
        <begin position="456"/>
        <end position="481"/>
    </location>
</feature>
<evidence type="ECO:0000256" key="3">
    <source>
        <dbReference type="ARBA" id="ARBA00022448"/>
    </source>
</evidence>
<comment type="similarity">
    <text evidence="2">Belongs to the CSC1 (TC 1.A.17) family.</text>
</comment>
<evidence type="ECO:0000256" key="9">
    <source>
        <dbReference type="SAM" id="Phobius"/>
    </source>
</evidence>
<sequence>MGAFISWIQTNVPSKSSDGSSTAPQSVWGMIDSLIPILVISAVYIIIFLIMRRSQKRFYAPRSYLGFLRKSERSPELSSGWFAWFGTFWKLPDAYALTHQGLDAYLFLRYLRVAMVICFVSACITWPILFPVNATGGGNQEQLEIISYSNINVQTQGVRFYAHAFVAWFVYGFVMFMILRECIFYINLRQAYLLTPHYAKRMSSRTVLFTSVPNDYLDEKRIRELFNNSIKYVWVVGKTEKMDELVQERDEVAMKLEKAEVNLIKLVNKARTKAAKKGGDDAAAARNGYEDDSESADVVRRYIPVKKRPSHRTGPLGLVGRKVDTIEWSRSELRRLIPEVEKLQSEWDAGKYDRINAVFVEFHNQADAQAAFQVVTHHQGLHMCPKVVGVKPEEVVWSSLEISWWQAILRRYAVYLFIGVLIIFWAIPVAIVGVISQVSVLVNLPGLTWLNSLPQFILGVISGLLPAVALAILMSFVPIIMRACGRLAGHPTLSRIELFTQNAYFVFQVVQVFLIRTVADSFAGVVVQIAENPGQVFTILGSSIPTSSNFYISYFMLQGLTIATGVVTQVVGVFVFKILYKYLTGTPRAMYTKWTTLSSILWGSLLPVYTNIICISLIYSVIAPFILFWSTLAMALFYLAYRYNVLFVSATEVDTQGLIYPRALKQLFVGIYLAEICLVGLFGASKAIGPAVLMAAFLVFTILFNLAMVKYLDPLLYGLPRSVQAQEMAIQAGADGLGRGPESNESSTGNVSDEKGEPKKGNFIARFFKPWIHQDYATLRTMMPQEDAGLLHQYTDEVERTAYFPPSVSSKAPTLWIPRDAAGVSRQEVALTNKVIPISDEGATLDEKNNIVWDTEGARPPIWEEKVYY</sequence>
<feature type="transmembrane region" description="Helical" evidence="9">
    <location>
        <begin position="412"/>
        <end position="436"/>
    </location>
</feature>
<dbReference type="GO" id="GO:0005227">
    <property type="term" value="F:calcium-activated cation channel activity"/>
    <property type="evidence" value="ECO:0007669"/>
    <property type="project" value="InterPro"/>
</dbReference>
<evidence type="ECO:0000256" key="8">
    <source>
        <dbReference type="SAM" id="MobiDB-lite"/>
    </source>
</evidence>
<evidence type="ECO:0000256" key="2">
    <source>
        <dbReference type="ARBA" id="ARBA00007779"/>
    </source>
</evidence>
<feature type="transmembrane region" description="Helical" evidence="9">
    <location>
        <begin position="600"/>
        <end position="619"/>
    </location>
</feature>
<dbReference type="EMBL" id="LAYC01000001">
    <property type="protein sequence ID" value="KYK61391.1"/>
    <property type="molecule type" value="Genomic_DNA"/>
</dbReference>
<dbReference type="PANTHER" id="PTHR13018">
    <property type="entry name" value="PROBABLE MEMBRANE PROTEIN DUF221-RELATED"/>
    <property type="match status" value="1"/>
</dbReference>
<dbReference type="RefSeq" id="XP_040660743.1">
    <property type="nucleotide sequence ID" value="XM_040799860.1"/>
</dbReference>
<evidence type="ECO:0000313" key="14">
    <source>
        <dbReference type="EMBL" id="KYK61391.1"/>
    </source>
</evidence>
<dbReference type="PANTHER" id="PTHR13018:SF26">
    <property type="entry name" value="DOMAIN PROTEIN, PUTATIVE (AFU_ORTHOLOGUE AFUA_5G10920)-RELATED"/>
    <property type="match status" value="1"/>
</dbReference>
<feature type="transmembrane region" description="Helical" evidence="9">
    <location>
        <begin position="691"/>
        <end position="712"/>
    </location>
</feature>
<evidence type="ECO:0000259" key="12">
    <source>
        <dbReference type="Pfam" id="PF13967"/>
    </source>
</evidence>
<evidence type="ECO:0000259" key="11">
    <source>
        <dbReference type="Pfam" id="PF12621"/>
    </source>
</evidence>
<evidence type="ECO:0000256" key="7">
    <source>
        <dbReference type="SAM" id="Coils"/>
    </source>
</evidence>
<feature type="transmembrane region" description="Helical" evidence="9">
    <location>
        <begin position="160"/>
        <end position="179"/>
    </location>
</feature>
<dbReference type="Pfam" id="PF14703">
    <property type="entry name" value="PHM7_cyt"/>
    <property type="match status" value="1"/>
</dbReference>
<dbReference type="InterPro" id="IPR003864">
    <property type="entry name" value="CSC1/OSCA1-like_7TM"/>
</dbReference>
<evidence type="ECO:0000256" key="4">
    <source>
        <dbReference type="ARBA" id="ARBA00022692"/>
    </source>
</evidence>
<keyword evidence="4 9" id="KW-0812">Transmembrane</keyword>
<proteinExistence type="inferred from homology"/>
<keyword evidence="7" id="KW-0175">Coiled coil</keyword>
<protein>
    <submittedName>
        <fullName evidence="14">DUF221 domain-containing protein</fullName>
    </submittedName>
</protein>
<comment type="subcellular location">
    <subcellularLocation>
        <location evidence="1">Membrane</location>
        <topology evidence="1">Multi-pass membrane protein</topology>
    </subcellularLocation>
</comment>
<organism evidence="14 15">
    <name type="scientific">Drechmeria coniospora</name>
    <name type="common">Nematophagous fungus</name>
    <name type="synonym">Meria coniospora</name>
    <dbReference type="NCBI Taxonomy" id="98403"/>
    <lineage>
        <taxon>Eukaryota</taxon>
        <taxon>Fungi</taxon>
        <taxon>Dikarya</taxon>
        <taxon>Ascomycota</taxon>
        <taxon>Pezizomycotina</taxon>
        <taxon>Sordariomycetes</taxon>
        <taxon>Hypocreomycetidae</taxon>
        <taxon>Hypocreales</taxon>
        <taxon>Ophiocordycipitaceae</taxon>
        <taxon>Drechmeria</taxon>
    </lineage>
</organism>
<evidence type="ECO:0000259" key="13">
    <source>
        <dbReference type="Pfam" id="PF14703"/>
    </source>
</evidence>
<evidence type="ECO:0000313" key="15">
    <source>
        <dbReference type="Proteomes" id="UP000076580"/>
    </source>
</evidence>
<keyword evidence="3" id="KW-0813">Transport</keyword>
<feature type="transmembrane region" description="Helical" evidence="9">
    <location>
        <begin position="550"/>
        <end position="579"/>
    </location>
</feature>
<dbReference type="InterPro" id="IPR022257">
    <property type="entry name" value="PHM7_ext"/>
</dbReference>
<dbReference type="Pfam" id="PF02714">
    <property type="entry name" value="RSN1_7TM"/>
    <property type="match status" value="1"/>
</dbReference>
<feature type="transmembrane region" description="Helical" evidence="9">
    <location>
        <begin position="502"/>
        <end position="530"/>
    </location>
</feature>
<feature type="transmembrane region" description="Helical" evidence="9">
    <location>
        <begin position="110"/>
        <end position="129"/>
    </location>
</feature>
<dbReference type="InterPro" id="IPR045122">
    <property type="entry name" value="Csc1-like"/>
</dbReference>